<accession>A0A8D8QX89</accession>
<evidence type="ECO:0000256" key="1">
    <source>
        <dbReference type="SAM" id="SignalP"/>
    </source>
</evidence>
<organism evidence="2">
    <name type="scientific">Cacopsylla melanoneura</name>
    <dbReference type="NCBI Taxonomy" id="428564"/>
    <lineage>
        <taxon>Eukaryota</taxon>
        <taxon>Metazoa</taxon>
        <taxon>Ecdysozoa</taxon>
        <taxon>Arthropoda</taxon>
        <taxon>Hexapoda</taxon>
        <taxon>Insecta</taxon>
        <taxon>Pterygota</taxon>
        <taxon>Neoptera</taxon>
        <taxon>Paraneoptera</taxon>
        <taxon>Hemiptera</taxon>
        <taxon>Sternorrhyncha</taxon>
        <taxon>Psylloidea</taxon>
        <taxon>Psyllidae</taxon>
        <taxon>Psyllinae</taxon>
        <taxon>Cacopsylla</taxon>
    </lineage>
</organism>
<feature type="chain" id="PRO_5034438748" evidence="1">
    <location>
        <begin position="20"/>
        <end position="309"/>
    </location>
</feature>
<feature type="signal peptide" evidence="1">
    <location>
        <begin position="1"/>
        <end position="19"/>
    </location>
</feature>
<dbReference type="AlphaFoldDB" id="A0A8D8QX89"/>
<evidence type="ECO:0000313" key="2">
    <source>
        <dbReference type="EMBL" id="CAG6640133.1"/>
    </source>
</evidence>
<reference evidence="2" key="1">
    <citation type="submission" date="2021-05" db="EMBL/GenBank/DDBJ databases">
        <authorList>
            <person name="Alioto T."/>
            <person name="Alioto T."/>
            <person name="Gomez Garrido J."/>
        </authorList>
    </citation>
    <scope>NUCLEOTIDE SEQUENCE</scope>
</reference>
<dbReference type="EMBL" id="HBUF01110752">
    <property type="protein sequence ID" value="CAG6640133.1"/>
    <property type="molecule type" value="Transcribed_RNA"/>
</dbReference>
<name>A0A8D8QX89_9HEMI</name>
<sequence length="309" mass="35682">MHIILQCSILLLGLKTCLTQHTGDFVEPPPTRWGRQRVTRMDWTYPEDMYHTELREEYDAAQFEIIAHHNKIRASRPVRRTITCFEPSPGLYSDSKEPLRRIITKKSYVEPMIGDFEDLEEEPKRPDVLGNLYRIHGVKGNPLPKLPLENVKLNLKFKNVKRRPLPTDLPPQNNSLNVAVENVKRRPLPTDLPPQNNSLNLEILGVKRRPLPTDLPPQNNSLHIAIENVKRRPLPTDLPPQNNSLNLDIEMAKRRPLPTDLPPQNNSLHLAIENVESKYRRTRPVPTELPQNDTLNLEIKNGNLNKMLF</sequence>
<protein>
    <submittedName>
        <fullName evidence="2">Uncharacterized protein</fullName>
    </submittedName>
</protein>
<keyword evidence="1" id="KW-0732">Signal</keyword>
<proteinExistence type="predicted"/>